<evidence type="ECO:0000256" key="4">
    <source>
        <dbReference type="ARBA" id="ARBA00022989"/>
    </source>
</evidence>
<dbReference type="Pfam" id="PF06271">
    <property type="entry name" value="RDD"/>
    <property type="match status" value="1"/>
</dbReference>
<keyword evidence="10" id="KW-1185">Reference proteome</keyword>
<comment type="subcellular location">
    <subcellularLocation>
        <location evidence="1">Cell membrane</location>
        <topology evidence="1">Multi-pass membrane protein</topology>
    </subcellularLocation>
</comment>
<dbReference type="GO" id="GO:0005886">
    <property type="term" value="C:plasma membrane"/>
    <property type="evidence" value="ECO:0007669"/>
    <property type="project" value="UniProtKB-SubCell"/>
</dbReference>
<evidence type="ECO:0000256" key="6">
    <source>
        <dbReference type="SAM" id="Phobius"/>
    </source>
</evidence>
<evidence type="ECO:0000256" key="2">
    <source>
        <dbReference type="ARBA" id="ARBA00022475"/>
    </source>
</evidence>
<gene>
    <name evidence="9" type="ORF">KRR39_14060</name>
</gene>
<accession>A0A975SVI0</accession>
<evidence type="ECO:0000256" key="3">
    <source>
        <dbReference type="ARBA" id="ARBA00022692"/>
    </source>
</evidence>
<protein>
    <submittedName>
        <fullName evidence="9">RDD family protein</fullName>
    </submittedName>
</protein>
<dbReference type="InterPro" id="IPR018929">
    <property type="entry name" value="DUF2510"/>
</dbReference>
<reference evidence="9" key="1">
    <citation type="submission" date="2021-06" db="EMBL/GenBank/DDBJ databases">
        <title>Complete genome sequence of Nocardioides sp. G188.</title>
        <authorList>
            <person name="Im W.-T."/>
        </authorList>
    </citation>
    <scope>NUCLEOTIDE SEQUENCE</scope>
    <source>
        <strain evidence="9">G188</strain>
    </source>
</reference>
<keyword evidence="2" id="KW-1003">Cell membrane</keyword>
<evidence type="ECO:0000256" key="1">
    <source>
        <dbReference type="ARBA" id="ARBA00004651"/>
    </source>
</evidence>
<keyword evidence="4 6" id="KW-1133">Transmembrane helix</keyword>
<dbReference type="Pfam" id="PF10708">
    <property type="entry name" value="DUF2510"/>
    <property type="match status" value="1"/>
</dbReference>
<dbReference type="RefSeq" id="WP_216937776.1">
    <property type="nucleotide sequence ID" value="NZ_CP077062.1"/>
</dbReference>
<feature type="transmembrane region" description="Helical" evidence="6">
    <location>
        <begin position="103"/>
        <end position="125"/>
    </location>
</feature>
<sequence length="268" mass="29420">MTEMPEGWYTDPAPANPAYPTTMRWWDGRAWTARTRPAKRAEREESQARLHAEQMRRAEAYAEQVALHHQQHGGVGQLQVEAPDVSRYVTPDGQLLAGWGRRLAAYLLDGVLLLALTVLLGWPFVRRVGEAYSTFMTLTLEAARTGTPPPDARAFTDAVAGPIALFGLVALAVGFVYGVGFLKAFSATPGKLLVGIEVRLREAPGPLPWGTVLVRWVGQNGSSFVSLVPLVGPLLGFCYALLDGLWPLWDGRRQALHDKPARTSVVRR</sequence>
<proteinExistence type="predicted"/>
<name>A0A975SVI0_9ACTN</name>
<keyword evidence="5 6" id="KW-0472">Membrane</keyword>
<evidence type="ECO:0000313" key="10">
    <source>
        <dbReference type="Proteomes" id="UP000683575"/>
    </source>
</evidence>
<dbReference type="InterPro" id="IPR010432">
    <property type="entry name" value="RDD"/>
</dbReference>
<evidence type="ECO:0000256" key="5">
    <source>
        <dbReference type="ARBA" id="ARBA00023136"/>
    </source>
</evidence>
<evidence type="ECO:0000259" key="8">
    <source>
        <dbReference type="Pfam" id="PF10708"/>
    </source>
</evidence>
<feature type="transmembrane region" description="Helical" evidence="6">
    <location>
        <begin position="159"/>
        <end position="182"/>
    </location>
</feature>
<evidence type="ECO:0000259" key="7">
    <source>
        <dbReference type="Pfam" id="PF06271"/>
    </source>
</evidence>
<dbReference type="PANTHER" id="PTHR36115">
    <property type="entry name" value="PROLINE-RICH ANTIGEN HOMOLOG-RELATED"/>
    <property type="match status" value="1"/>
</dbReference>
<dbReference type="KEGG" id="nps:KRR39_14060"/>
<dbReference type="AlphaFoldDB" id="A0A975SVI0"/>
<dbReference type="Proteomes" id="UP000683575">
    <property type="component" value="Chromosome"/>
</dbReference>
<feature type="transmembrane region" description="Helical" evidence="6">
    <location>
        <begin position="224"/>
        <end position="242"/>
    </location>
</feature>
<organism evidence="9 10">
    <name type="scientific">Nocardioides panacis</name>
    <dbReference type="NCBI Taxonomy" id="2849501"/>
    <lineage>
        <taxon>Bacteria</taxon>
        <taxon>Bacillati</taxon>
        <taxon>Actinomycetota</taxon>
        <taxon>Actinomycetes</taxon>
        <taxon>Propionibacteriales</taxon>
        <taxon>Nocardioidaceae</taxon>
        <taxon>Nocardioides</taxon>
    </lineage>
</organism>
<feature type="domain" description="DUF2510" evidence="8">
    <location>
        <begin position="7"/>
        <end position="42"/>
    </location>
</feature>
<keyword evidence="3 6" id="KW-0812">Transmembrane</keyword>
<dbReference type="EMBL" id="CP077062">
    <property type="protein sequence ID" value="QWZ06670.1"/>
    <property type="molecule type" value="Genomic_DNA"/>
</dbReference>
<evidence type="ECO:0000313" key="9">
    <source>
        <dbReference type="EMBL" id="QWZ06670.1"/>
    </source>
</evidence>
<dbReference type="InterPro" id="IPR051791">
    <property type="entry name" value="Pra-immunoreactive"/>
</dbReference>
<feature type="domain" description="RDD" evidence="7">
    <location>
        <begin position="96"/>
        <end position="261"/>
    </location>
</feature>